<feature type="region of interest" description="Disordered" evidence="2">
    <location>
        <begin position="20"/>
        <end position="84"/>
    </location>
</feature>
<evidence type="ECO:0000256" key="3">
    <source>
        <dbReference type="SAM" id="SignalP"/>
    </source>
</evidence>
<evidence type="ECO:0000313" key="5">
    <source>
        <dbReference type="Proteomes" id="UP000779809"/>
    </source>
</evidence>
<dbReference type="InterPro" id="IPR011990">
    <property type="entry name" value="TPR-like_helical_dom_sf"/>
</dbReference>
<evidence type="ECO:0000256" key="2">
    <source>
        <dbReference type="SAM" id="MobiDB-lite"/>
    </source>
</evidence>
<evidence type="ECO:0000313" key="4">
    <source>
        <dbReference type="EMBL" id="MBI2679364.1"/>
    </source>
</evidence>
<dbReference type="Proteomes" id="UP000779809">
    <property type="component" value="Unassembled WGS sequence"/>
</dbReference>
<dbReference type="Gene3D" id="1.25.40.10">
    <property type="entry name" value="Tetratricopeptide repeat domain"/>
    <property type="match status" value="2"/>
</dbReference>
<protein>
    <recommendedName>
        <fullName evidence="6">Tetratricopeptide repeat protein</fullName>
    </recommendedName>
</protein>
<feature type="signal peptide" evidence="3">
    <location>
        <begin position="1"/>
        <end position="23"/>
    </location>
</feature>
<keyword evidence="3" id="KW-0732">Signal</keyword>
<comment type="caution">
    <text evidence="4">The sequence shown here is derived from an EMBL/GenBank/DDBJ whole genome shotgun (WGS) entry which is preliminary data.</text>
</comment>
<accession>A0A932EQM1</accession>
<proteinExistence type="predicted"/>
<dbReference type="InterPro" id="IPR019734">
    <property type="entry name" value="TPR_rpt"/>
</dbReference>
<gene>
    <name evidence="4" type="ORF">HYX28_11335</name>
</gene>
<name>A0A932EQM1_9BACT</name>
<feature type="compositionally biased region" description="Low complexity" evidence="2">
    <location>
        <begin position="305"/>
        <end position="327"/>
    </location>
</feature>
<dbReference type="AlphaFoldDB" id="A0A932EQM1"/>
<reference evidence="4" key="1">
    <citation type="submission" date="2020-07" db="EMBL/GenBank/DDBJ databases">
        <title>Huge and variable diversity of episymbiotic CPR bacteria and DPANN archaea in groundwater ecosystems.</title>
        <authorList>
            <person name="He C.Y."/>
            <person name="Keren R."/>
            <person name="Whittaker M."/>
            <person name="Farag I.F."/>
            <person name="Doudna J."/>
            <person name="Cate J.H.D."/>
            <person name="Banfield J.F."/>
        </authorList>
    </citation>
    <scope>NUCLEOTIDE SEQUENCE</scope>
    <source>
        <strain evidence="4">NC_groundwater_580_Pr5_B-0.1um_64_19</strain>
    </source>
</reference>
<feature type="repeat" description="TPR" evidence="1">
    <location>
        <begin position="254"/>
        <end position="287"/>
    </location>
</feature>
<feature type="compositionally biased region" description="Pro residues" evidence="2">
    <location>
        <begin position="328"/>
        <end position="347"/>
    </location>
</feature>
<evidence type="ECO:0008006" key="6">
    <source>
        <dbReference type="Google" id="ProtNLM"/>
    </source>
</evidence>
<dbReference type="EMBL" id="JACPNR010000014">
    <property type="protein sequence ID" value="MBI2679364.1"/>
    <property type="molecule type" value="Genomic_DNA"/>
</dbReference>
<keyword evidence="1" id="KW-0802">TPR repeat</keyword>
<feature type="compositionally biased region" description="Low complexity" evidence="2">
    <location>
        <begin position="57"/>
        <end position="69"/>
    </location>
</feature>
<feature type="compositionally biased region" description="Pro residues" evidence="2">
    <location>
        <begin position="41"/>
        <end position="52"/>
    </location>
</feature>
<dbReference type="PROSITE" id="PS50005">
    <property type="entry name" value="TPR"/>
    <property type="match status" value="1"/>
</dbReference>
<sequence>MQATRIAIAVFAATLAAFSQTPAAPASQAPASQAPANQAPANPPAKPAPPPGQTQSAPFPFTSQTAATPPTQPAGTKRPPQAKTQEEITAYNAIRGMRNGQQAEEAAKDFETKFPQSELRALVYQNLMDSYQASNSADKAIELGRKSIALDADNPVVLIVLANVVAERTRENDLERDQRYAEATKYAQHGLETIATNVVVSPGTTPEKVAQFKQLLTAMAHSALGFVELNRHNDANAERELRLAAQLNTVQPDPMVFLRLAIALDHQNKYAEALTAANRVLELSPNGALADLAHREKDRLEKLLGAGAPATPMTTAPGPTGPTTPATSTPPPPGAQPNPPPQENPKH</sequence>
<dbReference type="SUPFAM" id="SSF48452">
    <property type="entry name" value="TPR-like"/>
    <property type="match status" value="1"/>
</dbReference>
<feature type="region of interest" description="Disordered" evidence="2">
    <location>
        <begin position="304"/>
        <end position="347"/>
    </location>
</feature>
<feature type="compositionally biased region" description="Low complexity" evidence="2">
    <location>
        <begin position="20"/>
        <end position="40"/>
    </location>
</feature>
<evidence type="ECO:0000256" key="1">
    <source>
        <dbReference type="PROSITE-ProRule" id="PRU00339"/>
    </source>
</evidence>
<feature type="chain" id="PRO_5037635228" description="Tetratricopeptide repeat protein" evidence="3">
    <location>
        <begin position="24"/>
        <end position="347"/>
    </location>
</feature>
<dbReference type="SMART" id="SM00028">
    <property type="entry name" value="TPR"/>
    <property type="match status" value="2"/>
</dbReference>
<organism evidence="4 5">
    <name type="scientific">Candidatus Korobacter versatilis</name>
    <dbReference type="NCBI Taxonomy" id="658062"/>
    <lineage>
        <taxon>Bacteria</taxon>
        <taxon>Pseudomonadati</taxon>
        <taxon>Acidobacteriota</taxon>
        <taxon>Terriglobia</taxon>
        <taxon>Terriglobales</taxon>
        <taxon>Candidatus Korobacteraceae</taxon>
        <taxon>Candidatus Korobacter</taxon>
    </lineage>
</organism>